<organism evidence="2 3">
    <name type="scientific">Shivajiella indica</name>
    <dbReference type="NCBI Taxonomy" id="872115"/>
    <lineage>
        <taxon>Bacteria</taxon>
        <taxon>Pseudomonadati</taxon>
        <taxon>Bacteroidota</taxon>
        <taxon>Cytophagia</taxon>
        <taxon>Cytophagales</taxon>
        <taxon>Cyclobacteriaceae</taxon>
        <taxon>Shivajiella</taxon>
    </lineage>
</organism>
<keyword evidence="3" id="KW-1185">Reference proteome</keyword>
<dbReference type="GO" id="GO:0016746">
    <property type="term" value="F:acyltransferase activity"/>
    <property type="evidence" value="ECO:0007669"/>
    <property type="project" value="UniProtKB-KW"/>
</dbReference>
<feature type="domain" description="N-acetyltransferase" evidence="1">
    <location>
        <begin position="1"/>
        <end position="124"/>
    </location>
</feature>
<dbReference type="Proteomes" id="UP001597414">
    <property type="component" value="Unassembled WGS sequence"/>
</dbReference>
<evidence type="ECO:0000313" key="3">
    <source>
        <dbReference type="Proteomes" id="UP001597414"/>
    </source>
</evidence>
<keyword evidence="2" id="KW-0808">Transferase</keyword>
<dbReference type="EC" id="2.3.1.-" evidence="2"/>
<dbReference type="EMBL" id="JBHUIV010000010">
    <property type="protein sequence ID" value="MFD2200726.1"/>
    <property type="molecule type" value="Genomic_DNA"/>
</dbReference>
<dbReference type="RefSeq" id="WP_380800576.1">
    <property type="nucleotide sequence ID" value="NZ_JBHUIV010000010.1"/>
</dbReference>
<dbReference type="PROSITE" id="PS51186">
    <property type="entry name" value="GNAT"/>
    <property type="match status" value="1"/>
</dbReference>
<comment type="caution">
    <text evidence="2">The sequence shown here is derived from an EMBL/GenBank/DDBJ whole genome shotgun (WGS) entry which is preliminary data.</text>
</comment>
<evidence type="ECO:0000259" key="1">
    <source>
        <dbReference type="PROSITE" id="PS51186"/>
    </source>
</evidence>
<evidence type="ECO:0000313" key="2">
    <source>
        <dbReference type="EMBL" id="MFD2200726.1"/>
    </source>
</evidence>
<keyword evidence="2" id="KW-0012">Acyltransferase</keyword>
<name>A0ABW5B5P9_9BACT</name>
<gene>
    <name evidence="2" type="ORF">ACFSKV_04060</name>
</gene>
<reference evidence="3" key="1">
    <citation type="journal article" date="2019" name="Int. J. Syst. Evol. Microbiol.">
        <title>The Global Catalogue of Microorganisms (GCM) 10K type strain sequencing project: providing services to taxonomists for standard genome sequencing and annotation.</title>
        <authorList>
            <consortium name="The Broad Institute Genomics Platform"/>
            <consortium name="The Broad Institute Genome Sequencing Center for Infectious Disease"/>
            <person name="Wu L."/>
            <person name="Ma J."/>
        </authorList>
    </citation>
    <scope>NUCLEOTIDE SEQUENCE [LARGE SCALE GENOMIC DNA]</scope>
    <source>
        <strain evidence="3">KCTC 19812</strain>
    </source>
</reference>
<dbReference type="Gene3D" id="3.40.630.30">
    <property type="match status" value="1"/>
</dbReference>
<proteinExistence type="predicted"/>
<dbReference type="InterPro" id="IPR000182">
    <property type="entry name" value="GNAT_dom"/>
</dbReference>
<dbReference type="Pfam" id="PF00583">
    <property type="entry name" value="Acetyltransf_1"/>
    <property type="match status" value="1"/>
</dbReference>
<sequence>MDLMVKVFTLEQKIPEDYLPVSIYPQNSWGIISQNNLIALCIAWKEEELWHWGRYAVDPQWRGKGLGKRLAFRSLNEMFESGVEEIHIDARDITLKLLTQFGGKVIGESFDFYGPVTPMRLRAKDFLNNTAEQGEK</sequence>
<dbReference type="CDD" id="cd04301">
    <property type="entry name" value="NAT_SF"/>
    <property type="match status" value="1"/>
</dbReference>
<protein>
    <submittedName>
        <fullName evidence="2">GNAT family N-acetyltransferase</fullName>
        <ecNumber evidence="2">2.3.1.-</ecNumber>
    </submittedName>
</protein>
<dbReference type="SUPFAM" id="SSF55729">
    <property type="entry name" value="Acyl-CoA N-acyltransferases (Nat)"/>
    <property type="match status" value="1"/>
</dbReference>
<accession>A0ABW5B5P9</accession>
<dbReference type="InterPro" id="IPR016181">
    <property type="entry name" value="Acyl_CoA_acyltransferase"/>
</dbReference>